<geneLocation type="chloroplast" evidence="10"/>
<reference evidence="10" key="1">
    <citation type="journal article" date="2014" name="PLoS ONE">
        <title>Conserved gene order and expanded inverted repeats characterize plastid genomes of Thalassiosirales.</title>
        <authorList>
            <person name="Sabir J.S."/>
            <person name="Yu M."/>
            <person name="Ashworth M.P."/>
            <person name="Baeshen N.A."/>
            <person name="Baeshen M.N."/>
            <person name="Bahieldin A."/>
            <person name="Theriot E.C."/>
            <person name="Jansen R.K."/>
        </authorList>
    </citation>
    <scope>NUCLEOTIDE SEQUENCE</scope>
</reference>
<evidence type="ECO:0000256" key="4">
    <source>
        <dbReference type="ARBA" id="ARBA00022781"/>
    </source>
</evidence>
<dbReference type="InterPro" id="IPR026015">
    <property type="entry name" value="ATP_synth_OSCP/delta_N_sf"/>
</dbReference>
<evidence type="ECO:0000256" key="6">
    <source>
        <dbReference type="ARBA" id="ARBA00023078"/>
    </source>
</evidence>
<evidence type="ECO:0000256" key="1">
    <source>
        <dbReference type="ARBA" id="ARBA00004370"/>
    </source>
</evidence>
<evidence type="ECO:0000256" key="7">
    <source>
        <dbReference type="ARBA" id="ARBA00023136"/>
    </source>
</evidence>
<dbReference type="NCBIfam" id="TIGR01145">
    <property type="entry name" value="ATP_synt_delta"/>
    <property type="match status" value="1"/>
</dbReference>
<dbReference type="PANTHER" id="PTHR11910">
    <property type="entry name" value="ATP SYNTHASE DELTA CHAIN"/>
    <property type="match status" value="1"/>
</dbReference>
<comment type="function">
    <text evidence="9">This protein is part of the stalk that links CF(0) to CF(1). It either transmits conformational changes from CF(0) to CF(1) or is implicated in proton conduction.</text>
</comment>
<keyword evidence="7 9" id="KW-0472">Membrane</keyword>
<evidence type="ECO:0000256" key="2">
    <source>
        <dbReference type="ARBA" id="ARBA00007046"/>
    </source>
</evidence>
<dbReference type="RefSeq" id="YP_009093055.1">
    <property type="nucleotide sequence ID" value="NC_025311.1"/>
</dbReference>
<evidence type="ECO:0000256" key="3">
    <source>
        <dbReference type="ARBA" id="ARBA00022448"/>
    </source>
</evidence>
<dbReference type="InterPro" id="IPR020781">
    <property type="entry name" value="ATPase_OSCP/d_CS"/>
</dbReference>
<dbReference type="GO" id="GO:0045259">
    <property type="term" value="C:proton-transporting ATP synthase complex"/>
    <property type="evidence" value="ECO:0007669"/>
    <property type="project" value="UniProtKB-KW"/>
</dbReference>
<comment type="subcellular location">
    <subcellularLocation>
        <location evidence="1">Membrane</location>
    </subcellularLocation>
    <subcellularLocation>
        <location evidence="9">Plastid</location>
        <location evidence="9">Chloroplast thylakoid membrane</location>
        <topology evidence="9">Peripheral membrane protein</topology>
    </subcellularLocation>
</comment>
<evidence type="ECO:0000256" key="9">
    <source>
        <dbReference type="HAMAP-Rule" id="MF_01416"/>
    </source>
</evidence>
<comment type="subunit">
    <text evidence="9">F-type ATPases have 2 components, F(1) - the catalytic core - and F(0) - the membrane proton channel. F(1) has five subunits: alpha(3), beta(3), gamma(1), delta(1), epsilon(1). CF(0) has four main subunits: a(1), b(1), b'(1) and c(10-14). The alpha and beta chains form an alternating ring which encloses part of the gamma chain. F(1) is attached to F(0) by a central stalk formed by the gamma and epsilon chains, while a peripheral stalk is formed by the delta, b and b' chains.</text>
</comment>
<organism evidence="10">
    <name type="scientific">Rhizosolenia imbricata</name>
    <dbReference type="NCBI Taxonomy" id="216768"/>
    <lineage>
        <taxon>Eukaryota</taxon>
        <taxon>Sar</taxon>
        <taxon>Stramenopiles</taxon>
        <taxon>Ochrophyta</taxon>
        <taxon>Bacillariophyta</taxon>
        <taxon>Coscinodiscophyceae</taxon>
        <taxon>Rhizosoleniophycidae</taxon>
        <taxon>Rhizosoleniales</taxon>
        <taxon>Rhizosoleniaceae</taxon>
        <taxon>Rhizosolenia</taxon>
    </lineage>
</organism>
<dbReference type="PRINTS" id="PR00125">
    <property type="entry name" value="ATPASEDELTA"/>
</dbReference>
<keyword evidence="3 9" id="KW-0813">Transport</keyword>
<protein>
    <recommendedName>
        <fullName evidence="9">ATP synthase subunit delta, chloroplastic</fullName>
    </recommendedName>
    <alternativeName>
        <fullName evidence="9">ATP synthase F(1) sector subunit delta</fullName>
    </alternativeName>
    <alternativeName>
        <fullName evidence="9">F-type ATPase subunit delta</fullName>
    </alternativeName>
</protein>
<dbReference type="AlphaFoldDB" id="A0A089VP36"/>
<dbReference type="InterPro" id="IPR000711">
    <property type="entry name" value="ATPase_OSCP/dsu"/>
</dbReference>
<dbReference type="HAMAP" id="MF_01416">
    <property type="entry name" value="ATP_synth_delta_bact"/>
    <property type="match status" value="1"/>
</dbReference>
<evidence type="ECO:0000313" key="10">
    <source>
        <dbReference type="EMBL" id="AIR75728.1"/>
    </source>
</evidence>
<keyword evidence="8 9" id="KW-0066">ATP synthesis</keyword>
<reference evidence="10" key="2">
    <citation type="submission" date="2014-06" db="EMBL/GenBank/DDBJ databases">
        <authorList>
            <person name="Sabir J.S.M."/>
            <person name="Yu M."/>
            <person name="Ashworth M.P."/>
            <person name="Baeshen N.A."/>
            <person name="Baeshen M.N."/>
            <person name="Bahieldin A."/>
            <person name="Theriot E.C."/>
            <person name="Jansen R.K."/>
        </authorList>
    </citation>
    <scope>NUCLEOTIDE SEQUENCE</scope>
</reference>
<keyword evidence="4 9" id="KW-0375">Hydrogen ion transport</keyword>
<dbReference type="PROSITE" id="PS00389">
    <property type="entry name" value="ATPASE_DELTA"/>
    <property type="match status" value="1"/>
</dbReference>
<evidence type="ECO:0000256" key="5">
    <source>
        <dbReference type="ARBA" id="ARBA00023065"/>
    </source>
</evidence>
<gene>
    <name evidence="9 10" type="primary">atpD</name>
</gene>
<comment type="function">
    <text evidence="9">F(1)F(0) ATP synthase produces ATP from ADP in the presence of a proton or sodium gradient. F-type ATPases consist of two structural domains, F(1) containing the extramembraneous catalytic core and F(0) containing the membrane proton channel, linked together by a central stalk and a peripheral stalk. During catalysis, ATP synthesis in the catalytic domain of F(1) is coupled via a rotary mechanism of the central stalk subunits to proton translocation.</text>
</comment>
<dbReference type="SUPFAM" id="SSF47928">
    <property type="entry name" value="N-terminal domain of the delta subunit of the F1F0-ATP synthase"/>
    <property type="match status" value="1"/>
</dbReference>
<proteinExistence type="inferred from homology"/>
<dbReference type="Pfam" id="PF00213">
    <property type="entry name" value="OSCP"/>
    <property type="match status" value="1"/>
</dbReference>
<dbReference type="GeneID" id="20833703"/>
<accession>A0A089VP36</accession>
<comment type="similarity">
    <text evidence="2 9">Belongs to the ATPase delta chain family.</text>
</comment>
<evidence type="ECO:0000256" key="8">
    <source>
        <dbReference type="ARBA" id="ARBA00023310"/>
    </source>
</evidence>
<name>A0A089VP36_9STRA</name>
<sequence length="187" mass="21278">MSIIPATLKVADPYARTFYNVSISVGRSFEITRDFQNLEVFFSQTPDLIKYLENPLISSAEKKEILEKTLTSQVDKHTMKFLIILVERNRINLVRTIIYSFLQLVYSSSVIKLFKISSASPFTTKQLNQLTNKLKKLTNTSEIQLVMSIDTSLIGGFTIETNSKIIDLSIKNQLKNLANHLDSVLEI</sequence>
<keyword evidence="10" id="KW-0934">Plastid</keyword>
<dbReference type="EMBL" id="KJ958482">
    <property type="protein sequence ID" value="AIR75728.1"/>
    <property type="molecule type" value="Genomic_DNA"/>
</dbReference>
<dbReference type="Gene3D" id="1.10.520.20">
    <property type="entry name" value="N-terminal domain of the delta subunit of the F1F0-ATP synthase"/>
    <property type="match status" value="1"/>
</dbReference>
<keyword evidence="5 9" id="KW-0406">Ion transport</keyword>
<dbReference type="GO" id="GO:0046933">
    <property type="term" value="F:proton-transporting ATP synthase activity, rotational mechanism"/>
    <property type="evidence" value="ECO:0007669"/>
    <property type="project" value="UniProtKB-UniRule"/>
</dbReference>
<keyword evidence="6 9" id="KW-0793">Thylakoid</keyword>
<keyword evidence="9" id="KW-0139">CF(1)</keyword>
<keyword evidence="10" id="KW-0150">Chloroplast</keyword>
<dbReference type="GO" id="GO:0009535">
    <property type="term" value="C:chloroplast thylakoid membrane"/>
    <property type="evidence" value="ECO:0007669"/>
    <property type="project" value="UniProtKB-SubCell"/>
</dbReference>